<accession>A0A8I5NJW6</accession>
<feature type="chain" id="PRO_5035145884" description="Secreted protein" evidence="1">
    <location>
        <begin position="30"/>
        <end position="137"/>
    </location>
</feature>
<proteinExistence type="predicted"/>
<reference evidence="2" key="3">
    <citation type="submission" date="2025-09" db="UniProtKB">
        <authorList>
            <consortium name="Ensembl"/>
        </authorList>
    </citation>
    <scope>IDENTIFICATION</scope>
</reference>
<keyword evidence="3" id="KW-1185">Reference proteome</keyword>
<sequence>MLSPENYRCAPPCPANFFFFFFFLRQSFALVAQAGVQWRDLGSLQPPPPKFKGFSCLSRLCSWDYRRPPPRPANFCIFSRDGVSPSWPATVPGLQFVFKSSYNVQRPKIFLLQIDNRFAAVFLTAKTVPGTQKQPRI</sequence>
<dbReference type="AlphaFoldDB" id="A0A8I5NJW6"/>
<keyword evidence="1" id="KW-0732">Signal</keyword>
<evidence type="ECO:0000256" key="1">
    <source>
        <dbReference type="SAM" id="SignalP"/>
    </source>
</evidence>
<feature type="signal peptide" evidence="1">
    <location>
        <begin position="1"/>
        <end position="29"/>
    </location>
</feature>
<evidence type="ECO:0000313" key="2">
    <source>
        <dbReference type="Ensembl" id="ENSPANP00000052929.1"/>
    </source>
</evidence>
<evidence type="ECO:0008006" key="4">
    <source>
        <dbReference type="Google" id="ProtNLM"/>
    </source>
</evidence>
<dbReference type="PANTHER" id="PTHR46254:SF11">
    <property type="entry name" value="SECRETED PROTEIN"/>
    <property type="match status" value="1"/>
</dbReference>
<dbReference type="Ensembl" id="ENSPANT00000064595.1">
    <property type="protein sequence ID" value="ENSPANP00000052929.1"/>
    <property type="gene ID" value="ENSPANG00000039354.1"/>
</dbReference>
<name>A0A8I5NJW6_PAPAN</name>
<reference evidence="2" key="2">
    <citation type="submission" date="2025-08" db="UniProtKB">
        <authorList>
            <consortium name="Ensembl"/>
        </authorList>
    </citation>
    <scope>IDENTIFICATION</scope>
</reference>
<dbReference type="PANTHER" id="PTHR46254">
    <property type="entry name" value="PROTEIN GVQW1-RELATED"/>
    <property type="match status" value="1"/>
</dbReference>
<evidence type="ECO:0000313" key="3">
    <source>
        <dbReference type="Proteomes" id="UP000028761"/>
    </source>
</evidence>
<reference evidence="2 3" key="1">
    <citation type="submission" date="2012-03" db="EMBL/GenBank/DDBJ databases">
        <title>Whole Genome Assembly of Papio anubis.</title>
        <authorList>
            <person name="Liu Y.L."/>
            <person name="Abraham K.A."/>
            <person name="Akbar H.A."/>
            <person name="Ali S.A."/>
            <person name="Anosike U.A."/>
            <person name="Aqrawi P.A."/>
            <person name="Arias F.A."/>
            <person name="Attaway T.A."/>
            <person name="Awwad R.A."/>
            <person name="Babu C.B."/>
            <person name="Bandaranaike D.B."/>
            <person name="Battles P.B."/>
            <person name="Bell A.B."/>
            <person name="Beltran B.B."/>
            <person name="Berhane-Mersha D.B."/>
            <person name="Bess C.B."/>
            <person name="Bickham C.B."/>
            <person name="Bolden T.B."/>
            <person name="Carter K.C."/>
            <person name="Chau D.C."/>
            <person name="Chavez A.C."/>
            <person name="Clerc-Blankenburg K.C."/>
            <person name="Coyle M.C."/>
            <person name="Dao M.D."/>
            <person name="Davila M.L.D."/>
            <person name="Davy-Carroll L.D."/>
            <person name="Denson S.D."/>
            <person name="Dinh H.D."/>
            <person name="Fernandez S.F."/>
            <person name="Fernando P.F."/>
            <person name="Forbes L.F."/>
            <person name="Francis C.F."/>
            <person name="Francisco L.F."/>
            <person name="Fu Q.F."/>
            <person name="Garcia-Iii R.G."/>
            <person name="Garrett T.G."/>
            <person name="Gross S.G."/>
            <person name="Gubbala S.G."/>
            <person name="Hirani K.H."/>
            <person name="Hogues M.H."/>
            <person name="Hollins B.H."/>
            <person name="Jackson L.J."/>
            <person name="Javaid M.J."/>
            <person name="Jhangiani S.J."/>
            <person name="Johnson A.J."/>
            <person name="Johnson B.J."/>
            <person name="Jones J.J."/>
            <person name="Joshi V.J."/>
            <person name="Kalu J.K."/>
            <person name="Khan N.K."/>
            <person name="Korchina V.K."/>
            <person name="Kovar C.K."/>
            <person name="Lago L.L."/>
            <person name="Lara F.L."/>
            <person name="Le T.-K.L."/>
            <person name="Lee S.L."/>
            <person name="Legall-Iii F.L."/>
            <person name="Lemon S.L."/>
            <person name="Liu J.L."/>
            <person name="Liu Y.-S.L."/>
            <person name="Liyanage D.L."/>
            <person name="Lopez J.L."/>
            <person name="Lorensuhewa L.L."/>
            <person name="Mata R.M."/>
            <person name="Mathew T.M."/>
            <person name="Mercado C.M."/>
            <person name="Mercado I.M."/>
            <person name="Morales K.M."/>
            <person name="Morgan M.M."/>
            <person name="Munidasa M.M."/>
            <person name="Ngo D.N."/>
            <person name="Nguyen L.N."/>
            <person name="Nguyen T.N."/>
            <person name="Nguyen N.N."/>
            <person name="Obregon M.O."/>
            <person name="Okwuonu G.O."/>
            <person name="Ongeri F.O."/>
            <person name="Onwere C.O."/>
            <person name="Osifeso I.O."/>
            <person name="Parra A.P."/>
            <person name="Patil S.P."/>
            <person name="Perez A.P."/>
            <person name="Perez Y.P."/>
            <person name="Pham C.P."/>
            <person name="Pu L.-L.P."/>
            <person name="Puazo M.P."/>
            <person name="Quiroz J.Q."/>
            <person name="Rouhana J.R."/>
            <person name="Ruiz M.R."/>
            <person name="Ruiz S.-J.R."/>
            <person name="Saada N.S."/>
            <person name="Santibanez J.S."/>
            <person name="Scheel M.S."/>
            <person name="Schneider B.S."/>
            <person name="Simmons D.S."/>
            <person name="Sisson I.S."/>
            <person name="Tang L.-Y.T."/>
            <person name="Thornton R.T."/>
            <person name="Tisius J.T."/>
            <person name="Toledanes G.T."/>
            <person name="Trejos Z.T."/>
            <person name="Usmani K.U."/>
            <person name="Varghese R.V."/>
            <person name="Vattathil S.V."/>
            <person name="Vee V.V."/>
            <person name="Walker D.W."/>
            <person name="Weissenberger G.W."/>
            <person name="White C.W."/>
            <person name="Williams A.W."/>
            <person name="Woodworth J.W."/>
            <person name="Wright R.W."/>
            <person name="Zhu Y.Z."/>
            <person name="Han Y.H."/>
            <person name="Newsham I.N."/>
            <person name="Nazareth L.N."/>
            <person name="Worley K.W."/>
            <person name="Muzny D.M."/>
            <person name="Rogers J.R."/>
            <person name="Gibbs R.G."/>
        </authorList>
    </citation>
    <scope>NUCLEOTIDE SEQUENCE [LARGE SCALE GENOMIC DNA]</scope>
</reference>
<dbReference type="Proteomes" id="UP000028761">
    <property type="component" value="Chromosome 6"/>
</dbReference>
<organism evidence="2 3">
    <name type="scientific">Papio anubis</name>
    <name type="common">Olive baboon</name>
    <dbReference type="NCBI Taxonomy" id="9555"/>
    <lineage>
        <taxon>Eukaryota</taxon>
        <taxon>Metazoa</taxon>
        <taxon>Chordata</taxon>
        <taxon>Craniata</taxon>
        <taxon>Vertebrata</taxon>
        <taxon>Euteleostomi</taxon>
        <taxon>Mammalia</taxon>
        <taxon>Eutheria</taxon>
        <taxon>Euarchontoglires</taxon>
        <taxon>Primates</taxon>
        <taxon>Haplorrhini</taxon>
        <taxon>Catarrhini</taxon>
        <taxon>Cercopithecidae</taxon>
        <taxon>Cercopithecinae</taxon>
        <taxon>Papio</taxon>
    </lineage>
</organism>
<protein>
    <recommendedName>
        <fullName evidence="4">Secreted protein</fullName>
    </recommendedName>
</protein>
<dbReference type="GeneTree" id="ENSGT00940000161627"/>